<dbReference type="AlphaFoldDB" id="A0A398B8A9"/>
<proteinExistence type="predicted"/>
<keyword evidence="2" id="KW-1185">Reference proteome</keyword>
<accession>A0A398B8A9</accession>
<reference evidence="1 2" key="1">
    <citation type="submission" date="2018-08" db="EMBL/GenBank/DDBJ databases">
        <title>Bacillus jemisoniae sp. nov., Bacillus chryseoplanitiae sp. nov., Bacillus resnikiae sp. nov., and Bacillus frankliniae sp. nov., isolated from Viking spacecraft and associated surfaces.</title>
        <authorList>
            <person name="Seuylemezian A."/>
            <person name="Vaishampayan P."/>
        </authorList>
    </citation>
    <scope>NUCLEOTIDE SEQUENCE [LARGE SCALE GENOMIC DNA]</scope>
    <source>
        <strain evidence="1 2">JJ-247</strain>
    </source>
</reference>
<dbReference type="OrthoDB" id="1655960at2"/>
<evidence type="ECO:0000313" key="2">
    <source>
        <dbReference type="Proteomes" id="UP000265816"/>
    </source>
</evidence>
<organism evidence="1 2">
    <name type="scientific">Mesobacillus zeae</name>
    <dbReference type="NCBI Taxonomy" id="1917180"/>
    <lineage>
        <taxon>Bacteria</taxon>
        <taxon>Bacillati</taxon>
        <taxon>Bacillota</taxon>
        <taxon>Bacilli</taxon>
        <taxon>Bacillales</taxon>
        <taxon>Bacillaceae</taxon>
        <taxon>Mesobacillus</taxon>
    </lineage>
</organism>
<dbReference type="EMBL" id="QWVT01000017">
    <property type="protein sequence ID" value="RID85068.1"/>
    <property type="molecule type" value="Genomic_DNA"/>
</dbReference>
<gene>
    <name evidence="1" type="ORF">D1970_10910</name>
</gene>
<evidence type="ECO:0000313" key="1">
    <source>
        <dbReference type="EMBL" id="RID85068.1"/>
    </source>
</evidence>
<protein>
    <submittedName>
        <fullName evidence="1">Uncharacterized protein</fullName>
    </submittedName>
</protein>
<name>A0A398B8A9_9BACI</name>
<sequence>MARTIAEILEGLRQRTPSPEARSCESEEEKYDFPKCKDQTGYKELQDFMEILFLFVTFC</sequence>
<dbReference type="Proteomes" id="UP000265816">
    <property type="component" value="Unassembled WGS sequence"/>
</dbReference>
<dbReference type="RefSeq" id="WP_119112903.1">
    <property type="nucleotide sequence ID" value="NZ_CBCSEO010000033.1"/>
</dbReference>
<comment type="caution">
    <text evidence="1">The sequence shown here is derived from an EMBL/GenBank/DDBJ whole genome shotgun (WGS) entry which is preliminary data.</text>
</comment>